<dbReference type="Pfam" id="PF13585">
    <property type="entry name" value="CHU_C"/>
    <property type="match status" value="1"/>
</dbReference>
<evidence type="ECO:0000313" key="2">
    <source>
        <dbReference type="EMBL" id="MDR6967334.1"/>
    </source>
</evidence>
<organism evidence="2 3">
    <name type="scientific">Flavobacterium arsenatis</name>
    <dbReference type="NCBI Taxonomy" id="1484332"/>
    <lineage>
        <taxon>Bacteria</taxon>
        <taxon>Pseudomonadati</taxon>
        <taxon>Bacteroidota</taxon>
        <taxon>Flavobacteriia</taxon>
        <taxon>Flavobacteriales</taxon>
        <taxon>Flavobacteriaceae</taxon>
        <taxon>Flavobacterium</taxon>
    </lineage>
</organism>
<dbReference type="Proteomes" id="UP001255185">
    <property type="component" value="Unassembled WGS sequence"/>
</dbReference>
<name>A0ABU1TMY8_9FLAO</name>
<keyword evidence="3" id="KW-1185">Reference proteome</keyword>
<accession>A0ABU1TMY8</accession>
<protein>
    <submittedName>
        <fullName evidence="2">Gliding motility-associated-like protein</fullName>
    </submittedName>
</protein>
<evidence type="ECO:0000256" key="1">
    <source>
        <dbReference type="SAM" id="SignalP"/>
    </source>
</evidence>
<sequence>MKKMYYRVGFLGILLVGQMANAQTVNNGTMVVMPGTILSTVSDFDNTPTGDFVNDGEFYVYANFNNDGLVTYTPGPIMSDGYTRFQGTNVQKISGSMPSELMDVLFYNQSVQPAFELSGAISVAGNSEFNQGIVNNDDFGGTISFEQEGTHTSTWNGSHVDGEVIKNGSTDFQYPIGDKNLYRYARISAPTDVASTFTGKYFFENSNPLYPHSSKQPEIELINNQEYWTLTKEGGTSDILLTLSWDELATTPANVIASPESDIHIVRWDEALNMWVDEGGIADVNNKTVTTSVEVTGYGVFTLARVKTLDTPCVKIYNAVTPKTADGLNDYFFIECINNYPNNTVEVYNRWGVKVFDTKNYDSNGNVFNGYSNGRTTIDGSKTLPTGTYFYILTYEVTDVEQPYTKKQAGYLYLNAN</sequence>
<evidence type="ECO:0000313" key="3">
    <source>
        <dbReference type="Proteomes" id="UP001255185"/>
    </source>
</evidence>
<dbReference type="EMBL" id="JAVDVI010000004">
    <property type="protein sequence ID" value="MDR6967334.1"/>
    <property type="molecule type" value="Genomic_DNA"/>
</dbReference>
<proteinExistence type="predicted"/>
<feature type="chain" id="PRO_5046667282" evidence="1">
    <location>
        <begin position="23"/>
        <end position="417"/>
    </location>
</feature>
<dbReference type="RefSeq" id="WP_310025420.1">
    <property type="nucleotide sequence ID" value="NZ_JAVDVI010000004.1"/>
</dbReference>
<reference evidence="2 3" key="1">
    <citation type="submission" date="2023-07" db="EMBL/GenBank/DDBJ databases">
        <title>Sorghum-associated microbial communities from plants grown in Nebraska, USA.</title>
        <authorList>
            <person name="Schachtman D."/>
        </authorList>
    </citation>
    <scope>NUCLEOTIDE SEQUENCE [LARGE SCALE GENOMIC DNA]</scope>
    <source>
        <strain evidence="2 3">3773</strain>
    </source>
</reference>
<feature type="signal peptide" evidence="1">
    <location>
        <begin position="1"/>
        <end position="22"/>
    </location>
</feature>
<keyword evidence="1" id="KW-0732">Signal</keyword>
<comment type="caution">
    <text evidence="2">The sequence shown here is derived from an EMBL/GenBank/DDBJ whole genome shotgun (WGS) entry which is preliminary data.</text>
</comment>
<gene>
    <name evidence="2" type="ORF">J2X31_001341</name>
</gene>